<evidence type="ECO:0000313" key="1">
    <source>
        <dbReference type="EMBL" id="KAI4306598.1"/>
    </source>
</evidence>
<comment type="caution">
    <text evidence="1">The sequence shown here is derived from an EMBL/GenBank/DDBJ whole genome shotgun (WGS) entry which is preliminary data.</text>
</comment>
<dbReference type="Proteomes" id="UP000828941">
    <property type="component" value="Chromosome 12"/>
</dbReference>
<protein>
    <submittedName>
        <fullName evidence="1">Uncharacterized protein</fullName>
    </submittedName>
</protein>
<organism evidence="1 2">
    <name type="scientific">Bauhinia variegata</name>
    <name type="common">Purple orchid tree</name>
    <name type="synonym">Phanera variegata</name>
    <dbReference type="NCBI Taxonomy" id="167791"/>
    <lineage>
        <taxon>Eukaryota</taxon>
        <taxon>Viridiplantae</taxon>
        <taxon>Streptophyta</taxon>
        <taxon>Embryophyta</taxon>
        <taxon>Tracheophyta</taxon>
        <taxon>Spermatophyta</taxon>
        <taxon>Magnoliopsida</taxon>
        <taxon>eudicotyledons</taxon>
        <taxon>Gunneridae</taxon>
        <taxon>Pentapetalae</taxon>
        <taxon>rosids</taxon>
        <taxon>fabids</taxon>
        <taxon>Fabales</taxon>
        <taxon>Fabaceae</taxon>
        <taxon>Cercidoideae</taxon>
        <taxon>Cercideae</taxon>
        <taxon>Bauhiniinae</taxon>
        <taxon>Bauhinia</taxon>
    </lineage>
</organism>
<dbReference type="EMBL" id="CM039437">
    <property type="protein sequence ID" value="KAI4306598.1"/>
    <property type="molecule type" value="Genomic_DNA"/>
</dbReference>
<accession>A0ACB9LBW1</accession>
<proteinExistence type="predicted"/>
<name>A0ACB9LBW1_BAUVA</name>
<evidence type="ECO:0000313" key="2">
    <source>
        <dbReference type="Proteomes" id="UP000828941"/>
    </source>
</evidence>
<keyword evidence="2" id="KW-1185">Reference proteome</keyword>
<sequence length="87" mass="10652">MLEVYRWLPMDRKWKFSNWLYKQTRILKSRRSPSRRSELFLEPEGERTQGRRTEQKPRMQDAKVRFGDLGLVRVKGLIEEQTFRARP</sequence>
<gene>
    <name evidence="1" type="ORF">L6164_029859</name>
</gene>
<reference evidence="1 2" key="1">
    <citation type="journal article" date="2022" name="DNA Res.">
        <title>Chromosomal-level genome assembly of the orchid tree Bauhinia variegata (Leguminosae; Cercidoideae) supports the allotetraploid origin hypothesis of Bauhinia.</title>
        <authorList>
            <person name="Zhong Y."/>
            <person name="Chen Y."/>
            <person name="Zheng D."/>
            <person name="Pang J."/>
            <person name="Liu Y."/>
            <person name="Luo S."/>
            <person name="Meng S."/>
            <person name="Qian L."/>
            <person name="Wei D."/>
            <person name="Dai S."/>
            <person name="Zhou R."/>
        </authorList>
    </citation>
    <scope>NUCLEOTIDE SEQUENCE [LARGE SCALE GENOMIC DNA]</scope>
    <source>
        <strain evidence="1">BV-YZ2020</strain>
    </source>
</reference>